<dbReference type="InterPro" id="IPR000524">
    <property type="entry name" value="Tscrpt_reg_HTH_GntR"/>
</dbReference>
<dbReference type="Pfam" id="PF07702">
    <property type="entry name" value="UTRA"/>
    <property type="match status" value="1"/>
</dbReference>
<keyword evidence="2" id="KW-0238">DNA-binding</keyword>
<accession>A0A942Y8B0</accession>
<evidence type="ECO:0000259" key="4">
    <source>
        <dbReference type="PROSITE" id="PS50949"/>
    </source>
</evidence>
<keyword evidence="3" id="KW-0804">Transcription</keyword>
<dbReference type="SMART" id="SM00345">
    <property type="entry name" value="HTH_GNTR"/>
    <property type="match status" value="1"/>
</dbReference>
<evidence type="ECO:0000256" key="2">
    <source>
        <dbReference type="ARBA" id="ARBA00023125"/>
    </source>
</evidence>
<dbReference type="PROSITE" id="PS50949">
    <property type="entry name" value="HTH_GNTR"/>
    <property type="match status" value="1"/>
</dbReference>
<dbReference type="SMART" id="SM00866">
    <property type="entry name" value="UTRA"/>
    <property type="match status" value="1"/>
</dbReference>
<dbReference type="PRINTS" id="PR00035">
    <property type="entry name" value="HTHGNTR"/>
</dbReference>
<dbReference type="GO" id="GO:0003677">
    <property type="term" value="F:DNA binding"/>
    <property type="evidence" value="ECO:0007669"/>
    <property type="project" value="UniProtKB-KW"/>
</dbReference>
<dbReference type="GO" id="GO:0003700">
    <property type="term" value="F:DNA-binding transcription factor activity"/>
    <property type="evidence" value="ECO:0007669"/>
    <property type="project" value="InterPro"/>
</dbReference>
<dbReference type="GO" id="GO:0045892">
    <property type="term" value="P:negative regulation of DNA-templated transcription"/>
    <property type="evidence" value="ECO:0007669"/>
    <property type="project" value="TreeGrafter"/>
</dbReference>
<dbReference type="InterPro" id="IPR050679">
    <property type="entry name" value="Bact_HTH_transcr_reg"/>
</dbReference>
<evidence type="ECO:0000256" key="3">
    <source>
        <dbReference type="ARBA" id="ARBA00023163"/>
    </source>
</evidence>
<dbReference type="Gene3D" id="1.10.10.10">
    <property type="entry name" value="Winged helix-like DNA-binding domain superfamily/Winged helix DNA-binding domain"/>
    <property type="match status" value="1"/>
</dbReference>
<proteinExistence type="predicted"/>
<keyword evidence="1" id="KW-0805">Transcription regulation</keyword>
<dbReference type="SUPFAM" id="SSF64288">
    <property type="entry name" value="Chorismate lyase-like"/>
    <property type="match status" value="1"/>
</dbReference>
<sequence>MTTRITEGAEPKHQQLRRILLELATERLAPGSAIPSERQLIAEYGVSRITVREALGQLVNEGYLERVRGKGTFVAHRPVQSTLHLASFTEEMRAMGHVPTTVVLVREQRTAPSDTAAALRLGDSEPAYHVKRLRMADGAPVSIDDAWLVADAFPGLIEHDLSGSMYSIIANEYRLPIDRAQQTVAANPAADDVATLLGTKTGAPVLEFDRVSFAGDRPVEHTRSWYRSDRYRVQMEVTASPAVA</sequence>
<dbReference type="InterPro" id="IPR011663">
    <property type="entry name" value="UTRA"/>
</dbReference>
<dbReference type="PANTHER" id="PTHR44846">
    <property type="entry name" value="MANNOSYL-D-GLYCERATE TRANSPORT/METABOLISM SYSTEM REPRESSOR MNGR-RELATED"/>
    <property type="match status" value="1"/>
</dbReference>
<dbReference type="EMBL" id="JAGYPE010000002">
    <property type="protein sequence ID" value="MBS4182182.1"/>
    <property type="molecule type" value="Genomic_DNA"/>
</dbReference>
<organism evidence="5">
    <name type="scientific">Neobacillus citreus</name>
    <dbReference type="NCBI Taxonomy" id="2833578"/>
    <lineage>
        <taxon>Bacteria</taxon>
        <taxon>Bacillati</taxon>
        <taxon>Bacillota</taxon>
        <taxon>Bacilli</taxon>
        <taxon>Bacillales</taxon>
        <taxon>Bacillaceae</taxon>
        <taxon>Neobacillus</taxon>
    </lineage>
</organism>
<dbReference type="PANTHER" id="PTHR44846:SF1">
    <property type="entry name" value="MANNOSYL-D-GLYCERATE TRANSPORT_METABOLISM SYSTEM REPRESSOR MNGR-RELATED"/>
    <property type="match status" value="1"/>
</dbReference>
<name>A0A942Y8B0_9BACI</name>
<dbReference type="CDD" id="cd07377">
    <property type="entry name" value="WHTH_GntR"/>
    <property type="match status" value="1"/>
</dbReference>
<feature type="domain" description="HTH gntR-type" evidence="4">
    <location>
        <begin position="9"/>
        <end position="77"/>
    </location>
</feature>
<dbReference type="Pfam" id="PF00392">
    <property type="entry name" value="GntR"/>
    <property type="match status" value="1"/>
</dbReference>
<dbReference type="SUPFAM" id="SSF46785">
    <property type="entry name" value="Winged helix' DNA-binding domain"/>
    <property type="match status" value="1"/>
</dbReference>
<dbReference type="InterPro" id="IPR036390">
    <property type="entry name" value="WH_DNA-bd_sf"/>
</dbReference>
<protein>
    <submittedName>
        <fullName evidence="5">GntR family transcriptional regulator</fullName>
    </submittedName>
</protein>
<evidence type="ECO:0000256" key="1">
    <source>
        <dbReference type="ARBA" id="ARBA00023015"/>
    </source>
</evidence>
<evidence type="ECO:0000313" key="5">
    <source>
        <dbReference type="EMBL" id="MBS4182182.1"/>
    </source>
</evidence>
<dbReference type="InterPro" id="IPR036388">
    <property type="entry name" value="WH-like_DNA-bd_sf"/>
</dbReference>
<dbReference type="InterPro" id="IPR028978">
    <property type="entry name" value="Chorismate_lyase_/UTRA_dom_sf"/>
</dbReference>
<gene>
    <name evidence="5" type="ORF">KHB02_12365</name>
</gene>
<dbReference type="AlphaFoldDB" id="A0A942Y8B0"/>
<reference evidence="5" key="1">
    <citation type="submission" date="2021-05" db="EMBL/GenBank/DDBJ databases">
        <title>Novel Bacillus species.</title>
        <authorList>
            <person name="Liu G."/>
        </authorList>
    </citation>
    <scope>NUCLEOTIDE SEQUENCE</scope>
    <source>
        <strain evidence="5">FJAT-50051</strain>
    </source>
</reference>
<dbReference type="Gene3D" id="3.40.1410.10">
    <property type="entry name" value="Chorismate lyase-like"/>
    <property type="match status" value="1"/>
</dbReference>
<comment type="caution">
    <text evidence="5">The sequence shown here is derived from an EMBL/GenBank/DDBJ whole genome shotgun (WGS) entry which is preliminary data.</text>
</comment>